<keyword evidence="6 7" id="KW-0472">Membrane</keyword>
<dbReference type="PIRSF" id="PIRSF005091">
    <property type="entry name" value="Mmb_sulf_HI1246"/>
    <property type="match status" value="1"/>
</dbReference>
<dbReference type="GO" id="GO:0046872">
    <property type="term" value="F:metal ion binding"/>
    <property type="evidence" value="ECO:0007669"/>
    <property type="project" value="UniProtKB-KW"/>
</dbReference>
<dbReference type="AlphaFoldDB" id="A0A0J6FU11"/>
<gene>
    <name evidence="13" type="ORF">AB986_00355</name>
</gene>
<organism evidence="13 14">
    <name type="scientific">Guptibacillus hwajinpoensis</name>
    <dbReference type="NCBI Taxonomy" id="208199"/>
    <lineage>
        <taxon>Bacteria</taxon>
        <taxon>Bacillati</taxon>
        <taxon>Bacillota</taxon>
        <taxon>Bacilli</taxon>
        <taxon>Bacillales</taxon>
        <taxon>Guptibacillaceae</taxon>
        <taxon>Guptibacillus</taxon>
    </lineage>
</organism>
<evidence type="ECO:0000256" key="9">
    <source>
        <dbReference type="PIRSR" id="PIRSR005091-2"/>
    </source>
</evidence>
<name>A0A0J6FU11_9BACL</name>
<accession>A0A0J6FU11</accession>
<dbReference type="GO" id="GO:0005886">
    <property type="term" value="C:plasma membrane"/>
    <property type="evidence" value="ECO:0007669"/>
    <property type="project" value="UniProtKB-SubCell"/>
</dbReference>
<reference evidence="13" key="1">
    <citation type="submission" date="2015-06" db="EMBL/GenBank/DDBJ databases">
        <authorList>
            <person name="Liu B."/>
            <person name="Wang J."/>
            <person name="Zhu Y."/>
            <person name="Liu G."/>
            <person name="Chen Q."/>
            <person name="Zheng C."/>
            <person name="Che J."/>
            <person name="Ge C."/>
            <person name="Shi H."/>
            <person name="Pan Z."/>
            <person name="Liu X."/>
        </authorList>
    </citation>
    <scope>NUCLEOTIDE SEQUENCE [LARGE SCALE GENOMIC DNA]</scope>
    <source>
        <strain evidence="13">DSM 16346</strain>
    </source>
</reference>
<proteinExistence type="inferred from homology"/>
<dbReference type="Pfam" id="PF00884">
    <property type="entry name" value="Sulfatase"/>
    <property type="match status" value="1"/>
</dbReference>
<evidence type="ECO:0000256" key="10">
    <source>
        <dbReference type="PIRSR" id="PIRSR005091-3"/>
    </source>
</evidence>
<keyword evidence="9" id="KW-0479">Metal-binding</keyword>
<evidence type="ECO:0000256" key="8">
    <source>
        <dbReference type="PIRSR" id="PIRSR005091-1"/>
    </source>
</evidence>
<feature type="domain" description="Sulfatase N-terminal" evidence="12">
    <location>
        <begin position="242"/>
        <end position="530"/>
    </location>
</feature>
<feature type="binding site" evidence="9">
    <location>
        <position position="407"/>
    </location>
    <ligand>
        <name>substrate</name>
    </ligand>
</feature>
<sequence length="623" mass="72048">MKKLQNKYSFFFIVAFMLWLKTYLVYEFAFNIEPENKMEGFILLLNPISSVLLFLGFALFASPKYRNRVLLVINFIGSFILFANVVYYREFTDFITIPLLFQTNNMGELGNSIAELVSGFDFLLFFDVLILAVYLFVRKTKVYAVKKKEIAIVFASAIALFAINVGLAETERPQLLTRTFDREMLIKYIGTYNYHVYDAVLQSKAKAQRAFADGSEIVDIENYVKANHIEPNPEMFGKAEGKNIILVSLESTQSFVVNEEIDGKEITPFLNDLIDESYYFPNFYHQTAQGKTSDSEFILENSLYGLPSGAVFFTHSGNEYNASPEIYSENGYYNAVFHANNKSFWNRDVMYDALKYDKFYDINDFTVTPDNSIGWGLKDEYFFDQSIKYLETLPEPYYAKYITLTNHFPFSLEAEDEYIPEWTSEDGTVNRFFTTVRYQDEAVKKFFERMKEEGLYEDSIFVMFGDHYGISQNHNKAMGEFLGKEITPFETTELQKVPLVIHIPGQEGKVMEQVSGQIDLKPTIMHLLGIDTKDMIKFGNDLFAEEQDNFTILRDGSFITEDHLYTNNVCYDKETGEETDKADCEPYMEKAKTDLAYSDKIVYGDLLRFLGKHDDQTPETENN</sequence>
<evidence type="ECO:0000256" key="3">
    <source>
        <dbReference type="ARBA" id="ARBA00022475"/>
    </source>
</evidence>
<dbReference type="EMBL" id="LELK01000001">
    <property type="protein sequence ID" value="KMM37832.1"/>
    <property type="molecule type" value="Genomic_DNA"/>
</dbReference>
<dbReference type="SUPFAM" id="SSF53649">
    <property type="entry name" value="Alkaline phosphatase-like"/>
    <property type="match status" value="1"/>
</dbReference>
<dbReference type="PANTHER" id="PTHR47371">
    <property type="entry name" value="LIPOTEICHOIC ACID SYNTHASE"/>
    <property type="match status" value="1"/>
</dbReference>
<dbReference type="Gene3D" id="3.30.1120.170">
    <property type="match status" value="1"/>
</dbReference>
<dbReference type="PANTHER" id="PTHR47371:SF1">
    <property type="entry name" value="LIPOTEICHOIC ACID SYNTHASE-LIKE YQGS"/>
    <property type="match status" value="1"/>
</dbReference>
<dbReference type="STRING" id="157733.AB986_00355"/>
<evidence type="ECO:0000256" key="5">
    <source>
        <dbReference type="ARBA" id="ARBA00022989"/>
    </source>
</evidence>
<evidence type="ECO:0000313" key="14">
    <source>
        <dbReference type="Proteomes" id="UP000035996"/>
    </source>
</evidence>
<dbReference type="Gene3D" id="3.40.720.10">
    <property type="entry name" value="Alkaline Phosphatase, subunit A"/>
    <property type="match status" value="1"/>
</dbReference>
<evidence type="ECO:0000256" key="7">
    <source>
        <dbReference type="PIRNR" id="PIRNR005091"/>
    </source>
</evidence>
<feature type="binding site" evidence="10">
    <location>
        <position position="250"/>
    </location>
    <ligand>
        <name>Mn(2+)</name>
        <dbReference type="ChEBI" id="CHEBI:29035"/>
    </ligand>
</feature>
<keyword evidence="5 11" id="KW-1133">Transmembrane helix</keyword>
<dbReference type="Proteomes" id="UP000035996">
    <property type="component" value="Unassembled WGS sequence"/>
</dbReference>
<feature type="binding site" evidence="10">
    <location>
        <position position="467"/>
    </location>
    <ligand>
        <name>Mn(2+)</name>
        <dbReference type="ChEBI" id="CHEBI:29035"/>
    </ligand>
</feature>
<dbReference type="InterPro" id="IPR012160">
    <property type="entry name" value="LtaS-like"/>
</dbReference>
<dbReference type="InterPro" id="IPR017850">
    <property type="entry name" value="Alkaline_phosphatase_core_sf"/>
</dbReference>
<feature type="binding site" evidence="10">
    <location>
        <position position="466"/>
    </location>
    <ligand>
        <name>Mn(2+)</name>
        <dbReference type="ChEBI" id="CHEBI:29035"/>
    </ligand>
</feature>
<feature type="transmembrane region" description="Helical" evidence="11">
    <location>
        <begin position="149"/>
        <end position="168"/>
    </location>
</feature>
<feature type="transmembrane region" description="Helical" evidence="11">
    <location>
        <begin position="116"/>
        <end position="137"/>
    </location>
</feature>
<dbReference type="OrthoDB" id="5901192at2"/>
<dbReference type="RefSeq" id="WP_048308905.1">
    <property type="nucleotide sequence ID" value="NZ_CP119526.1"/>
</dbReference>
<evidence type="ECO:0000256" key="6">
    <source>
        <dbReference type="ARBA" id="ARBA00023136"/>
    </source>
</evidence>
<comment type="caution">
    <text evidence="13">The sequence shown here is derived from an EMBL/GenBank/DDBJ whole genome shotgun (WGS) entry which is preliminary data.</text>
</comment>
<dbReference type="InterPro" id="IPR050448">
    <property type="entry name" value="OpgB/LTA_synthase_biosynth"/>
</dbReference>
<evidence type="ECO:0000259" key="12">
    <source>
        <dbReference type="Pfam" id="PF00884"/>
    </source>
</evidence>
<feature type="active site" evidence="8">
    <location>
        <position position="292"/>
    </location>
</feature>
<evidence type="ECO:0000256" key="4">
    <source>
        <dbReference type="ARBA" id="ARBA00022692"/>
    </source>
</evidence>
<evidence type="ECO:0000313" key="13">
    <source>
        <dbReference type="EMBL" id="KMM37832.1"/>
    </source>
</evidence>
<evidence type="ECO:0000256" key="2">
    <source>
        <dbReference type="ARBA" id="ARBA00009983"/>
    </source>
</evidence>
<dbReference type="PATRIC" id="fig|157733.3.peg.2271"/>
<evidence type="ECO:0000256" key="11">
    <source>
        <dbReference type="SAM" id="Phobius"/>
    </source>
</evidence>
<comment type="subcellular location">
    <subcellularLocation>
        <location evidence="1">Cell membrane</location>
        <topology evidence="1">Multi-pass membrane protein</topology>
    </subcellularLocation>
</comment>
<evidence type="ECO:0000256" key="1">
    <source>
        <dbReference type="ARBA" id="ARBA00004651"/>
    </source>
</evidence>
<keyword evidence="4 11" id="KW-0812">Transmembrane</keyword>
<keyword evidence="9" id="KW-0464">Manganese</keyword>
<feature type="transmembrane region" description="Helical" evidence="11">
    <location>
        <begin position="69"/>
        <end position="88"/>
    </location>
</feature>
<protein>
    <recommendedName>
        <fullName evidence="12">Sulfatase N-terminal domain-containing protein</fullName>
    </recommendedName>
</protein>
<dbReference type="InterPro" id="IPR000917">
    <property type="entry name" value="Sulfatase_N"/>
</dbReference>
<keyword evidence="14" id="KW-1185">Reference proteome</keyword>
<feature type="transmembrane region" description="Helical" evidence="11">
    <location>
        <begin position="41"/>
        <end position="62"/>
    </location>
</feature>
<feature type="transmembrane region" description="Helical" evidence="11">
    <location>
        <begin position="9"/>
        <end position="29"/>
    </location>
</feature>
<comment type="similarity">
    <text evidence="2 7">Belongs to the LTA synthase family.</text>
</comment>
<keyword evidence="3 7" id="KW-1003">Cell membrane</keyword>
<feature type="binding site" evidence="10">
    <location>
        <position position="292"/>
    </location>
    <ligand>
        <name>Mn(2+)</name>
        <dbReference type="ChEBI" id="CHEBI:29035"/>
    </ligand>
</feature>
<dbReference type="CDD" id="cd16015">
    <property type="entry name" value="LTA_synthase"/>
    <property type="match status" value="1"/>
</dbReference>